<organism evidence="2 3">
    <name type="scientific">Ramlibacter terrae</name>
    <dbReference type="NCBI Taxonomy" id="2732511"/>
    <lineage>
        <taxon>Bacteria</taxon>
        <taxon>Pseudomonadati</taxon>
        <taxon>Pseudomonadota</taxon>
        <taxon>Betaproteobacteria</taxon>
        <taxon>Burkholderiales</taxon>
        <taxon>Comamonadaceae</taxon>
        <taxon>Ramlibacter</taxon>
    </lineage>
</organism>
<protein>
    <recommendedName>
        <fullName evidence="4">VCBS repeat-containing protein</fullName>
    </recommendedName>
</protein>
<feature type="signal peptide" evidence="1">
    <location>
        <begin position="1"/>
        <end position="30"/>
    </location>
</feature>
<gene>
    <name evidence="2" type="ORF">HK414_23010</name>
</gene>
<accession>A0ABX6P7A9</accession>
<evidence type="ECO:0000313" key="2">
    <source>
        <dbReference type="EMBL" id="QJW85238.1"/>
    </source>
</evidence>
<reference evidence="2 3" key="1">
    <citation type="submission" date="2020-05" db="EMBL/GenBank/DDBJ databases">
        <title>Ramlibacter rhizophilus sp. nov., isolated from rhizosphere soil of national flower Mugunghwa from South Korea.</title>
        <authorList>
            <person name="Zheng-Fei Y."/>
            <person name="Huan T."/>
        </authorList>
    </citation>
    <scope>NUCLEOTIDE SEQUENCE [LARGE SCALE GENOMIC DNA]</scope>
    <source>
        <strain evidence="2 3">H242</strain>
    </source>
</reference>
<feature type="chain" id="PRO_5045501658" description="VCBS repeat-containing protein" evidence="1">
    <location>
        <begin position="31"/>
        <end position="144"/>
    </location>
</feature>
<proteinExistence type="predicted"/>
<name>A0ABX6P7A9_9BURK</name>
<dbReference type="EMBL" id="CP053418">
    <property type="protein sequence ID" value="QJW85238.1"/>
    <property type="molecule type" value="Genomic_DNA"/>
</dbReference>
<evidence type="ECO:0000256" key="1">
    <source>
        <dbReference type="SAM" id="SignalP"/>
    </source>
</evidence>
<sequence>MKATTPTTLRALRDLAAVAAAGLAAASIWAAGLPDDVGAGVAPFEPQVGVDYALALGDTRISLRVENVVKGMEYAIAYGGHTYTYVLGPFDATHTAVREVADFDGDALPDFVVDVDEATYLLLSTHAAPGANRPAVEFAGHDGC</sequence>
<evidence type="ECO:0000313" key="3">
    <source>
        <dbReference type="Proteomes" id="UP000500826"/>
    </source>
</evidence>
<keyword evidence="3" id="KW-1185">Reference proteome</keyword>
<evidence type="ECO:0008006" key="4">
    <source>
        <dbReference type="Google" id="ProtNLM"/>
    </source>
</evidence>
<dbReference type="Proteomes" id="UP000500826">
    <property type="component" value="Chromosome"/>
</dbReference>
<keyword evidence="1" id="KW-0732">Signal</keyword>